<dbReference type="GO" id="GO:0002949">
    <property type="term" value="P:tRNA threonylcarbamoyladenosine modification"/>
    <property type="evidence" value="ECO:0007669"/>
    <property type="project" value="InterPro"/>
</dbReference>
<dbReference type="SUPFAM" id="SSF53067">
    <property type="entry name" value="Actin-like ATPase domain"/>
    <property type="match status" value="2"/>
</dbReference>
<evidence type="ECO:0000259" key="1">
    <source>
        <dbReference type="Pfam" id="PF00814"/>
    </source>
</evidence>
<feature type="domain" description="Gcp-like" evidence="1">
    <location>
        <begin position="34"/>
        <end position="221"/>
    </location>
</feature>
<organism evidence="2 3">
    <name type="scientific">Paenisporosarcina cavernae</name>
    <dbReference type="NCBI Taxonomy" id="2320858"/>
    <lineage>
        <taxon>Bacteria</taxon>
        <taxon>Bacillati</taxon>
        <taxon>Bacillota</taxon>
        <taxon>Bacilli</taxon>
        <taxon>Bacillales</taxon>
        <taxon>Caryophanaceae</taxon>
        <taxon>Paenisporosarcina</taxon>
    </lineage>
</organism>
<gene>
    <name evidence="2" type="primary">tsaB</name>
    <name evidence="2" type="ORF">D3873_11000</name>
</gene>
<dbReference type="AlphaFoldDB" id="A0A385YTY8"/>
<dbReference type="Pfam" id="PF00814">
    <property type="entry name" value="TsaD"/>
    <property type="match status" value="1"/>
</dbReference>
<dbReference type="KEGG" id="paek:D3873_11000"/>
<dbReference type="GO" id="GO:0005829">
    <property type="term" value="C:cytosol"/>
    <property type="evidence" value="ECO:0007669"/>
    <property type="project" value="TreeGrafter"/>
</dbReference>
<dbReference type="Proteomes" id="UP000265725">
    <property type="component" value="Chromosome"/>
</dbReference>
<dbReference type="CDD" id="cd24032">
    <property type="entry name" value="ASKHA_NBD_TsaB"/>
    <property type="match status" value="1"/>
</dbReference>
<proteinExistence type="predicted"/>
<evidence type="ECO:0000313" key="3">
    <source>
        <dbReference type="Proteomes" id="UP000265725"/>
    </source>
</evidence>
<dbReference type="PANTHER" id="PTHR11735">
    <property type="entry name" value="TRNA N6-ADENOSINE THREONYLCARBAMOYLTRANSFERASE"/>
    <property type="match status" value="1"/>
</dbReference>
<dbReference type="InterPro" id="IPR043129">
    <property type="entry name" value="ATPase_NBD"/>
</dbReference>
<accession>A0A385YTY8</accession>
<keyword evidence="2" id="KW-0808">Transferase</keyword>
<dbReference type="OrthoDB" id="9784166at2"/>
<sequence>MIWLGIDTSNTPLAVAIMKDGQVLTEYLQTEKLSHSIGAMPAVEKAMQDASISPADLDAIAVAEGPGSYTGVRIGVTLAKTLAWTLKIPLVGVSSMEVLAQNGRSFPGIVCALVDARRGYGFIIAVNEKQETLVETGYYSVEDVVKSLSQNEGDILFLGENVETHWEKITSILGERAKRADQVLDAPNAVHLIQLAQQKELPSIESTHTFVPMYKRITEAEANLQKANQNNDN</sequence>
<dbReference type="InterPro" id="IPR000905">
    <property type="entry name" value="Gcp-like_dom"/>
</dbReference>
<name>A0A385YTY8_9BACL</name>
<dbReference type="InterPro" id="IPR022496">
    <property type="entry name" value="T6A_TsaB"/>
</dbReference>
<dbReference type="Gene3D" id="3.30.420.40">
    <property type="match status" value="2"/>
</dbReference>
<dbReference type="EMBL" id="CP032418">
    <property type="protein sequence ID" value="AYC30345.1"/>
    <property type="molecule type" value="Genomic_DNA"/>
</dbReference>
<dbReference type="GO" id="GO:0016740">
    <property type="term" value="F:transferase activity"/>
    <property type="evidence" value="ECO:0007669"/>
    <property type="project" value="UniProtKB-KW"/>
</dbReference>
<dbReference type="RefSeq" id="WP_119884062.1">
    <property type="nucleotide sequence ID" value="NZ_CP032418.1"/>
</dbReference>
<keyword evidence="3" id="KW-1185">Reference proteome</keyword>
<evidence type="ECO:0000313" key="2">
    <source>
        <dbReference type="EMBL" id="AYC30345.1"/>
    </source>
</evidence>
<reference evidence="3" key="1">
    <citation type="submission" date="2018-09" db="EMBL/GenBank/DDBJ databases">
        <authorList>
            <person name="Zhu H."/>
        </authorList>
    </citation>
    <scope>NUCLEOTIDE SEQUENCE [LARGE SCALE GENOMIC DNA]</scope>
    <source>
        <strain evidence="3">K2R23-3</strain>
    </source>
</reference>
<dbReference type="NCBIfam" id="TIGR03725">
    <property type="entry name" value="T6A_YeaZ"/>
    <property type="match status" value="1"/>
</dbReference>
<dbReference type="PANTHER" id="PTHR11735:SF11">
    <property type="entry name" value="TRNA THREONYLCARBAMOYLADENOSINE BIOSYNTHESIS PROTEIN TSAB"/>
    <property type="match status" value="1"/>
</dbReference>
<protein>
    <submittedName>
        <fullName evidence="2">tRNA (Adenosine(37)-N6)-threonylcarbamoyltransferase complex dimerization subunit type 1 TsaB</fullName>
    </submittedName>
</protein>